<comment type="caution">
    <text evidence="1">The sequence shown here is derived from an EMBL/GenBank/DDBJ whole genome shotgun (WGS) entry which is preliminary data.</text>
</comment>
<evidence type="ECO:0000313" key="2">
    <source>
        <dbReference type="Proteomes" id="UP000790709"/>
    </source>
</evidence>
<organism evidence="1 2">
    <name type="scientific">Leucogyrophana mollusca</name>
    <dbReference type="NCBI Taxonomy" id="85980"/>
    <lineage>
        <taxon>Eukaryota</taxon>
        <taxon>Fungi</taxon>
        <taxon>Dikarya</taxon>
        <taxon>Basidiomycota</taxon>
        <taxon>Agaricomycotina</taxon>
        <taxon>Agaricomycetes</taxon>
        <taxon>Agaricomycetidae</taxon>
        <taxon>Boletales</taxon>
        <taxon>Boletales incertae sedis</taxon>
        <taxon>Leucogyrophana</taxon>
    </lineage>
</organism>
<proteinExistence type="predicted"/>
<accession>A0ACB8AW61</accession>
<reference evidence="1" key="1">
    <citation type="journal article" date="2021" name="New Phytol.">
        <title>Evolutionary innovations through gain and loss of genes in the ectomycorrhizal Boletales.</title>
        <authorList>
            <person name="Wu G."/>
            <person name="Miyauchi S."/>
            <person name="Morin E."/>
            <person name="Kuo A."/>
            <person name="Drula E."/>
            <person name="Varga T."/>
            <person name="Kohler A."/>
            <person name="Feng B."/>
            <person name="Cao Y."/>
            <person name="Lipzen A."/>
            <person name="Daum C."/>
            <person name="Hundley H."/>
            <person name="Pangilinan J."/>
            <person name="Johnson J."/>
            <person name="Barry K."/>
            <person name="LaButti K."/>
            <person name="Ng V."/>
            <person name="Ahrendt S."/>
            <person name="Min B."/>
            <person name="Choi I.G."/>
            <person name="Park H."/>
            <person name="Plett J.M."/>
            <person name="Magnuson J."/>
            <person name="Spatafora J.W."/>
            <person name="Nagy L.G."/>
            <person name="Henrissat B."/>
            <person name="Grigoriev I.V."/>
            <person name="Yang Z.L."/>
            <person name="Xu J."/>
            <person name="Martin F.M."/>
        </authorList>
    </citation>
    <scope>NUCLEOTIDE SEQUENCE</scope>
    <source>
        <strain evidence="1">KUC20120723A-06</strain>
    </source>
</reference>
<name>A0ACB8AW61_9AGAM</name>
<dbReference type="EMBL" id="MU266934">
    <property type="protein sequence ID" value="KAH7917796.1"/>
    <property type="molecule type" value="Genomic_DNA"/>
</dbReference>
<protein>
    <submittedName>
        <fullName evidence="1">Uncharacterized protein</fullName>
    </submittedName>
</protein>
<evidence type="ECO:0000313" key="1">
    <source>
        <dbReference type="EMBL" id="KAH7917796.1"/>
    </source>
</evidence>
<dbReference type="Proteomes" id="UP000790709">
    <property type="component" value="Unassembled WGS sequence"/>
</dbReference>
<gene>
    <name evidence="1" type="ORF">BV22DRAFT_1025744</name>
</gene>
<keyword evidence="2" id="KW-1185">Reference proteome</keyword>
<sequence>MLWLLKTTPSAVRLRPLHNLRCTGAPKCSTFVDGADIIQYINLPTRQTVYEILRSALWEFVRKRIVQETVRVLFSFTSRHPCTSLFAFTLVRVSDFNFNFISLPSR</sequence>